<dbReference type="InterPro" id="IPR018660">
    <property type="entry name" value="MliC"/>
</dbReference>
<keyword evidence="1 5" id="KW-0732">Signal</keyword>
<dbReference type="AlphaFoldDB" id="A0A1H6YMU5"/>
<gene>
    <name evidence="7" type="ORF">SAMN04487997_3320</name>
</gene>
<dbReference type="Pfam" id="PF09864">
    <property type="entry name" value="MliC"/>
    <property type="match status" value="1"/>
</dbReference>
<dbReference type="SUPFAM" id="SSF141488">
    <property type="entry name" value="YdhA-like"/>
    <property type="match status" value="1"/>
</dbReference>
<feature type="chain" id="PRO_5011457107" evidence="5">
    <location>
        <begin position="26"/>
        <end position="112"/>
    </location>
</feature>
<evidence type="ECO:0000256" key="4">
    <source>
        <dbReference type="ARBA" id="ARBA00023288"/>
    </source>
</evidence>
<dbReference type="RefSeq" id="WP_091339751.1">
    <property type="nucleotide sequence ID" value="NZ_FNYC01000007.1"/>
</dbReference>
<feature type="signal peptide" evidence="5">
    <location>
        <begin position="1"/>
        <end position="25"/>
    </location>
</feature>
<evidence type="ECO:0000256" key="3">
    <source>
        <dbReference type="ARBA" id="ARBA00023139"/>
    </source>
</evidence>
<keyword evidence="8" id="KW-1185">Reference proteome</keyword>
<dbReference type="InterPro" id="IPR036328">
    <property type="entry name" value="MliC_sf"/>
</dbReference>
<dbReference type="Proteomes" id="UP000199420">
    <property type="component" value="Unassembled WGS sequence"/>
</dbReference>
<evidence type="ECO:0000259" key="6">
    <source>
        <dbReference type="Pfam" id="PF09864"/>
    </source>
</evidence>
<evidence type="ECO:0000256" key="5">
    <source>
        <dbReference type="SAM" id="SignalP"/>
    </source>
</evidence>
<keyword evidence="3" id="KW-0564">Palmitate</keyword>
<sequence length="112" mass="11705">MRPCLVSVPILVAATLLAACQPTRASPPRRAYHCADGRVVQAGYEGTDRAVLAVDGATHRLTIALSASGARYVGDGWQWWTKGMHDAWLAPLQPGENIASAPGVACQAQGGP</sequence>
<keyword evidence="4" id="KW-0449">Lipoprotein</keyword>
<evidence type="ECO:0000313" key="7">
    <source>
        <dbReference type="EMBL" id="SEJ42643.1"/>
    </source>
</evidence>
<proteinExistence type="predicted"/>
<evidence type="ECO:0000313" key="8">
    <source>
        <dbReference type="Proteomes" id="UP000199420"/>
    </source>
</evidence>
<organism evidence="7 8">
    <name type="scientific">Frateuria terrea</name>
    <dbReference type="NCBI Taxonomy" id="529704"/>
    <lineage>
        <taxon>Bacteria</taxon>
        <taxon>Pseudomonadati</taxon>
        <taxon>Pseudomonadota</taxon>
        <taxon>Gammaproteobacteria</taxon>
        <taxon>Lysobacterales</taxon>
        <taxon>Rhodanobacteraceae</taxon>
        <taxon>Frateuria</taxon>
    </lineage>
</organism>
<reference evidence="7 8" key="1">
    <citation type="submission" date="2016-10" db="EMBL/GenBank/DDBJ databases">
        <authorList>
            <person name="de Groot N.N."/>
        </authorList>
    </citation>
    <scope>NUCLEOTIDE SEQUENCE [LARGE SCALE GENOMIC DNA]</scope>
    <source>
        <strain evidence="7 8">DSM 26515</strain>
    </source>
</reference>
<keyword evidence="2" id="KW-0472">Membrane</keyword>
<dbReference type="STRING" id="529704.SAMN02927913_3363"/>
<accession>A0A1H6YMU5</accession>
<dbReference type="PROSITE" id="PS51257">
    <property type="entry name" value="PROKAR_LIPOPROTEIN"/>
    <property type="match status" value="1"/>
</dbReference>
<protein>
    <submittedName>
        <fullName evidence="7">Membrane-bound inhibitor of C-type lysozyme</fullName>
    </submittedName>
</protein>
<evidence type="ECO:0000256" key="2">
    <source>
        <dbReference type="ARBA" id="ARBA00023136"/>
    </source>
</evidence>
<feature type="domain" description="C-type lysozyme inhibitor" evidence="6">
    <location>
        <begin position="32"/>
        <end position="83"/>
    </location>
</feature>
<evidence type="ECO:0000256" key="1">
    <source>
        <dbReference type="ARBA" id="ARBA00022729"/>
    </source>
</evidence>
<dbReference type="EMBL" id="FNYC01000007">
    <property type="protein sequence ID" value="SEJ42643.1"/>
    <property type="molecule type" value="Genomic_DNA"/>
</dbReference>
<name>A0A1H6YMU5_9GAMM</name>
<dbReference type="Gene3D" id="2.40.128.200">
    <property type="match status" value="1"/>
</dbReference>